<dbReference type="Proteomes" id="UP001139447">
    <property type="component" value="Unassembled WGS sequence"/>
</dbReference>
<evidence type="ECO:0000256" key="2">
    <source>
        <dbReference type="ARBA" id="ARBA00023002"/>
    </source>
</evidence>
<evidence type="ECO:0000256" key="1">
    <source>
        <dbReference type="ARBA" id="ARBA00006484"/>
    </source>
</evidence>
<dbReference type="PANTHER" id="PTHR24321">
    <property type="entry name" value="DEHYDROGENASES, SHORT CHAIN"/>
    <property type="match status" value="1"/>
</dbReference>
<protein>
    <submittedName>
        <fullName evidence="3">SDR family oxidoreductase</fullName>
    </submittedName>
</protein>
<dbReference type="PANTHER" id="PTHR24321:SF8">
    <property type="entry name" value="ESTRADIOL 17-BETA-DEHYDROGENASE 8-RELATED"/>
    <property type="match status" value="1"/>
</dbReference>
<dbReference type="FunFam" id="3.40.50.720:FF:000084">
    <property type="entry name" value="Short-chain dehydrogenase reductase"/>
    <property type="match status" value="1"/>
</dbReference>
<dbReference type="AlphaFoldDB" id="A0A9X1VVG4"/>
<dbReference type="Gene3D" id="3.40.50.720">
    <property type="entry name" value="NAD(P)-binding Rossmann-like Domain"/>
    <property type="match status" value="1"/>
</dbReference>
<dbReference type="EMBL" id="JALGBI010000001">
    <property type="protein sequence ID" value="MCJ0764127.1"/>
    <property type="molecule type" value="Genomic_DNA"/>
</dbReference>
<dbReference type="InterPro" id="IPR036291">
    <property type="entry name" value="NAD(P)-bd_dom_sf"/>
</dbReference>
<reference evidence="3" key="1">
    <citation type="submission" date="2022-03" db="EMBL/GenBank/DDBJ databases">
        <authorList>
            <person name="Woo C.Y."/>
        </authorList>
    </citation>
    <scope>NUCLEOTIDE SEQUENCE</scope>
    <source>
        <strain evidence="3">CYS-02</strain>
    </source>
</reference>
<sequence length="252" mass="26299">MGRLSDKVCVITGGAGSIGLAAARLFLDEGARLMLVDRDEAALRHAAGALASDRVAVSTADVSQSADVQRYVLDTVRHWGAIDVLFSNAGNTGVIAPLADYPEDVFDQVLAVHVRGAFLACKHGIAAMNDGGSVIITSSVAGVRGDAGVYGYITAKHAQVGLMRAVAKEAAARRIRVNTLHPGPVDNGFQERIEAELSQVLQRDATAFFDGLIPLGRHARPAEIANAALYLASDQSSFTTGSLLMVDGGMSA</sequence>
<name>A0A9X1VVG4_9BURK</name>
<proteinExistence type="inferred from homology"/>
<dbReference type="SUPFAM" id="SSF51735">
    <property type="entry name" value="NAD(P)-binding Rossmann-fold domains"/>
    <property type="match status" value="1"/>
</dbReference>
<keyword evidence="4" id="KW-1185">Reference proteome</keyword>
<dbReference type="PRINTS" id="PR00081">
    <property type="entry name" value="GDHRDH"/>
</dbReference>
<dbReference type="GO" id="GO:0016491">
    <property type="term" value="F:oxidoreductase activity"/>
    <property type="evidence" value="ECO:0007669"/>
    <property type="project" value="UniProtKB-KW"/>
</dbReference>
<dbReference type="RefSeq" id="WP_243306694.1">
    <property type="nucleotide sequence ID" value="NZ_JALGBI010000001.1"/>
</dbReference>
<dbReference type="CDD" id="cd05233">
    <property type="entry name" value="SDR_c"/>
    <property type="match status" value="1"/>
</dbReference>
<evidence type="ECO:0000313" key="4">
    <source>
        <dbReference type="Proteomes" id="UP001139447"/>
    </source>
</evidence>
<comment type="similarity">
    <text evidence="1">Belongs to the short-chain dehydrogenases/reductases (SDR) family.</text>
</comment>
<evidence type="ECO:0000313" key="3">
    <source>
        <dbReference type="EMBL" id="MCJ0764127.1"/>
    </source>
</evidence>
<dbReference type="InterPro" id="IPR002347">
    <property type="entry name" value="SDR_fam"/>
</dbReference>
<accession>A0A9X1VVG4</accession>
<comment type="caution">
    <text evidence="3">The sequence shown here is derived from an EMBL/GenBank/DDBJ whole genome shotgun (WGS) entry which is preliminary data.</text>
</comment>
<dbReference type="Pfam" id="PF13561">
    <property type="entry name" value="adh_short_C2"/>
    <property type="match status" value="1"/>
</dbReference>
<keyword evidence="2" id="KW-0560">Oxidoreductase</keyword>
<dbReference type="PRINTS" id="PR00080">
    <property type="entry name" value="SDRFAMILY"/>
</dbReference>
<gene>
    <name evidence="3" type="ORF">MMF98_13000</name>
</gene>
<organism evidence="3 4">
    <name type="scientific">Variovorax terrae</name>
    <dbReference type="NCBI Taxonomy" id="2923278"/>
    <lineage>
        <taxon>Bacteria</taxon>
        <taxon>Pseudomonadati</taxon>
        <taxon>Pseudomonadota</taxon>
        <taxon>Betaproteobacteria</taxon>
        <taxon>Burkholderiales</taxon>
        <taxon>Comamonadaceae</taxon>
        <taxon>Variovorax</taxon>
    </lineage>
</organism>